<dbReference type="GO" id="GO:0008800">
    <property type="term" value="F:beta-lactamase activity"/>
    <property type="evidence" value="ECO:0007669"/>
    <property type="project" value="UniProtKB-EC"/>
</dbReference>
<gene>
    <name evidence="15" type="ORF">BIW53_19385</name>
</gene>
<dbReference type="Pfam" id="PF00753">
    <property type="entry name" value="Lactamase_B"/>
    <property type="match status" value="1"/>
</dbReference>
<sequence>MRVKLLLIVALYSACGLCGTSNFQVTSVSNAAFIITEKDYGTNIGLIKTREGVVVIDPMPGKKNLDKLYQVIQQRSKAPVRYVLNTHQHGDHTGGNAYFVEQGSKVVATVSDLPEFTEFELKSHTSKDKVFYHSKSNSVFVGDIYDTSWHPTFYAGGLSGFNQAIEKILNIGNEDSLIIPGHGKPTSKVELRQFRNHTITWVEEIKALKEKGMSVEEIMNNDRVKALLRNFNIANKQDFIPKNAFKRFIERTFTVIDSGN</sequence>
<dbReference type="RefSeq" id="WP_070993671.1">
    <property type="nucleotide sequence ID" value="NZ_CBCSHD010000019.1"/>
</dbReference>
<dbReference type="AlphaFoldDB" id="A0A1S1N2H3"/>
<keyword evidence="7" id="KW-0479">Metal-binding</keyword>
<proteinExistence type="inferred from homology"/>
<dbReference type="PANTHER" id="PTHR42951">
    <property type="entry name" value="METALLO-BETA-LACTAMASE DOMAIN-CONTAINING"/>
    <property type="match status" value="1"/>
</dbReference>
<name>A0A1S1N2H3_9GAMM</name>
<evidence type="ECO:0000256" key="11">
    <source>
        <dbReference type="ARBA" id="ARBA00022833"/>
    </source>
</evidence>
<keyword evidence="11" id="KW-0862">Zinc</keyword>
<comment type="caution">
    <text evidence="15">The sequence shown here is derived from an EMBL/GenBank/DDBJ whole genome shotgun (WGS) entry which is preliminary data.</text>
</comment>
<comment type="subcellular location">
    <subcellularLocation>
        <location evidence="3">Periplasm</location>
    </subcellularLocation>
</comment>
<organism evidence="15 16">
    <name type="scientific">Pseudoalteromonas byunsanensis</name>
    <dbReference type="NCBI Taxonomy" id="327939"/>
    <lineage>
        <taxon>Bacteria</taxon>
        <taxon>Pseudomonadati</taxon>
        <taxon>Pseudomonadota</taxon>
        <taxon>Gammaproteobacteria</taxon>
        <taxon>Alteromonadales</taxon>
        <taxon>Pseudoalteromonadaceae</taxon>
        <taxon>Pseudoalteromonas</taxon>
    </lineage>
</organism>
<evidence type="ECO:0000256" key="3">
    <source>
        <dbReference type="ARBA" id="ARBA00004418"/>
    </source>
</evidence>
<protein>
    <recommendedName>
        <fullName evidence="6">beta-lactamase</fullName>
        <ecNumber evidence="6">3.5.2.6</ecNumber>
    </recommendedName>
</protein>
<evidence type="ECO:0000256" key="12">
    <source>
        <dbReference type="ARBA" id="ARBA00023251"/>
    </source>
</evidence>
<keyword evidence="8 13" id="KW-0732">Signal</keyword>
<evidence type="ECO:0000259" key="14">
    <source>
        <dbReference type="SMART" id="SM00849"/>
    </source>
</evidence>
<reference evidence="15 16" key="1">
    <citation type="submission" date="2016-10" db="EMBL/GenBank/DDBJ databases">
        <title>Pseudoalteromonas amylolytica sp. nov., isolated from the surface seawater.</title>
        <authorList>
            <person name="Wu Y.-H."/>
            <person name="Cheng H."/>
            <person name="Jin X.-B."/>
            <person name="Wang C.-S."/>
            <person name="Xu X.-W."/>
        </authorList>
    </citation>
    <scope>NUCLEOTIDE SEQUENCE [LARGE SCALE GENOMIC DNA]</scope>
    <source>
        <strain evidence="15 16">JCM 12483</strain>
    </source>
</reference>
<dbReference type="Proteomes" id="UP000180253">
    <property type="component" value="Unassembled WGS sequence"/>
</dbReference>
<evidence type="ECO:0000256" key="10">
    <source>
        <dbReference type="ARBA" id="ARBA00022801"/>
    </source>
</evidence>
<keyword evidence="12" id="KW-0046">Antibiotic resistance</keyword>
<comment type="subunit">
    <text evidence="5">Monomer.</text>
</comment>
<comment type="similarity">
    <text evidence="4">Belongs to the metallo-beta-lactamase superfamily. Class-B beta-lactamase family.</text>
</comment>
<feature type="chain" id="PRO_5010247535" description="beta-lactamase" evidence="13">
    <location>
        <begin position="24"/>
        <end position="260"/>
    </location>
</feature>
<keyword evidence="10" id="KW-0378">Hydrolase</keyword>
<dbReference type="InterPro" id="IPR001279">
    <property type="entry name" value="Metallo-B-lactamas"/>
</dbReference>
<keyword evidence="9" id="KW-0574">Periplasm</keyword>
<evidence type="ECO:0000256" key="4">
    <source>
        <dbReference type="ARBA" id="ARBA00005250"/>
    </source>
</evidence>
<dbReference type="GO" id="GO:0017001">
    <property type="term" value="P:antibiotic catabolic process"/>
    <property type="evidence" value="ECO:0007669"/>
    <property type="project" value="InterPro"/>
</dbReference>
<evidence type="ECO:0000256" key="7">
    <source>
        <dbReference type="ARBA" id="ARBA00022723"/>
    </source>
</evidence>
<feature type="signal peptide" evidence="13">
    <location>
        <begin position="1"/>
        <end position="23"/>
    </location>
</feature>
<dbReference type="PROSITE" id="PS00743">
    <property type="entry name" value="BETA_LACTAMASE_B_1"/>
    <property type="match status" value="1"/>
</dbReference>
<dbReference type="GO" id="GO:0046677">
    <property type="term" value="P:response to antibiotic"/>
    <property type="evidence" value="ECO:0007669"/>
    <property type="project" value="UniProtKB-KW"/>
</dbReference>
<evidence type="ECO:0000256" key="2">
    <source>
        <dbReference type="ARBA" id="ARBA00001947"/>
    </source>
</evidence>
<comment type="cofactor">
    <cofactor evidence="2">
        <name>Zn(2+)</name>
        <dbReference type="ChEBI" id="CHEBI:29105"/>
    </cofactor>
</comment>
<comment type="catalytic activity">
    <reaction evidence="1">
        <text>a beta-lactam + H2O = a substituted beta-amino acid</text>
        <dbReference type="Rhea" id="RHEA:20401"/>
        <dbReference type="ChEBI" id="CHEBI:15377"/>
        <dbReference type="ChEBI" id="CHEBI:35627"/>
        <dbReference type="ChEBI" id="CHEBI:140347"/>
        <dbReference type="EC" id="3.5.2.6"/>
    </reaction>
</comment>
<evidence type="ECO:0000256" key="9">
    <source>
        <dbReference type="ARBA" id="ARBA00022764"/>
    </source>
</evidence>
<evidence type="ECO:0000256" key="5">
    <source>
        <dbReference type="ARBA" id="ARBA00011245"/>
    </source>
</evidence>
<evidence type="ECO:0000256" key="6">
    <source>
        <dbReference type="ARBA" id="ARBA00012865"/>
    </source>
</evidence>
<accession>A0A1S1N2H3</accession>
<dbReference type="Gene3D" id="3.60.15.10">
    <property type="entry name" value="Ribonuclease Z/Hydroxyacylglutathione hydrolase-like"/>
    <property type="match status" value="2"/>
</dbReference>
<dbReference type="GO" id="GO:0042597">
    <property type="term" value="C:periplasmic space"/>
    <property type="evidence" value="ECO:0007669"/>
    <property type="project" value="UniProtKB-SubCell"/>
</dbReference>
<dbReference type="PANTHER" id="PTHR42951:SF4">
    <property type="entry name" value="ACYL-COENZYME A THIOESTERASE MBLAC2"/>
    <property type="match status" value="1"/>
</dbReference>
<evidence type="ECO:0000313" key="15">
    <source>
        <dbReference type="EMBL" id="OHU93515.1"/>
    </source>
</evidence>
<dbReference type="OrthoDB" id="9769598at2"/>
<dbReference type="GO" id="GO:0008270">
    <property type="term" value="F:zinc ion binding"/>
    <property type="evidence" value="ECO:0007669"/>
    <property type="project" value="InterPro"/>
</dbReference>
<dbReference type="InterPro" id="IPR036866">
    <property type="entry name" value="RibonucZ/Hydroxyglut_hydro"/>
</dbReference>
<feature type="domain" description="Metallo-beta-lactamase" evidence="14">
    <location>
        <begin position="41"/>
        <end position="182"/>
    </location>
</feature>
<evidence type="ECO:0000256" key="8">
    <source>
        <dbReference type="ARBA" id="ARBA00022729"/>
    </source>
</evidence>
<dbReference type="EMBL" id="MNAN01000037">
    <property type="protein sequence ID" value="OHU93515.1"/>
    <property type="molecule type" value="Genomic_DNA"/>
</dbReference>
<dbReference type="SUPFAM" id="SSF56281">
    <property type="entry name" value="Metallo-hydrolase/oxidoreductase"/>
    <property type="match status" value="1"/>
</dbReference>
<evidence type="ECO:0000256" key="13">
    <source>
        <dbReference type="SAM" id="SignalP"/>
    </source>
</evidence>
<dbReference type="EC" id="3.5.2.6" evidence="6"/>
<dbReference type="InterPro" id="IPR050855">
    <property type="entry name" value="NDM-1-like"/>
</dbReference>
<evidence type="ECO:0000313" key="16">
    <source>
        <dbReference type="Proteomes" id="UP000180253"/>
    </source>
</evidence>
<evidence type="ECO:0000256" key="1">
    <source>
        <dbReference type="ARBA" id="ARBA00001526"/>
    </source>
</evidence>
<dbReference type="InterPro" id="IPR001018">
    <property type="entry name" value="Beta-lactamase_class-B_CS"/>
</dbReference>
<dbReference type="STRING" id="327939.BIW53_19385"/>
<dbReference type="SMART" id="SM00849">
    <property type="entry name" value="Lactamase_B"/>
    <property type="match status" value="1"/>
</dbReference>
<keyword evidence="16" id="KW-1185">Reference proteome</keyword>